<dbReference type="InterPro" id="IPR001584">
    <property type="entry name" value="Integrase_cat-core"/>
</dbReference>
<feature type="region of interest" description="Disordered" evidence="1">
    <location>
        <begin position="1"/>
        <end position="53"/>
    </location>
</feature>
<feature type="compositionally biased region" description="Basic residues" evidence="1">
    <location>
        <begin position="35"/>
        <end position="50"/>
    </location>
</feature>
<feature type="region of interest" description="Disordered" evidence="1">
    <location>
        <begin position="108"/>
        <end position="144"/>
    </location>
</feature>
<comment type="caution">
    <text evidence="3">The sequence shown here is derived from an EMBL/GenBank/DDBJ whole genome shotgun (WGS) entry which is preliminary data.</text>
</comment>
<dbReference type="PANTHER" id="PTHR47515:SF1">
    <property type="entry name" value="BLR2054 PROTEIN"/>
    <property type="match status" value="1"/>
</dbReference>
<gene>
    <name evidence="3" type="ORF">B8W67_18795</name>
</gene>
<dbReference type="EMBL" id="NCXO01000067">
    <property type="protein sequence ID" value="OSC25729.1"/>
    <property type="molecule type" value="Genomic_DNA"/>
</dbReference>
<reference evidence="3 4" key="1">
    <citation type="submission" date="2017-04" db="EMBL/GenBank/DDBJ databases">
        <title>The new phylogeny of genus Mycobacterium.</title>
        <authorList>
            <person name="Tortoli E."/>
            <person name="Trovato A."/>
            <person name="Cirillo D.M."/>
        </authorList>
    </citation>
    <scope>NUCLEOTIDE SEQUENCE [LARGE SCALE GENOMIC DNA]</scope>
    <source>
        <strain evidence="3 4">KCTC 19819</strain>
    </source>
</reference>
<evidence type="ECO:0000313" key="3">
    <source>
        <dbReference type="EMBL" id="OSC25729.1"/>
    </source>
</evidence>
<keyword evidence="4" id="KW-1185">Reference proteome</keyword>
<organism evidence="3 4">
    <name type="scientific">Mycolicibacillus koreensis</name>
    <dbReference type="NCBI Taxonomy" id="1069220"/>
    <lineage>
        <taxon>Bacteria</taxon>
        <taxon>Bacillati</taxon>
        <taxon>Actinomycetota</taxon>
        <taxon>Actinomycetes</taxon>
        <taxon>Mycobacteriales</taxon>
        <taxon>Mycobacteriaceae</taxon>
        <taxon>Mycolicibacillus</taxon>
    </lineage>
</organism>
<name>A0AA91PAW3_9MYCO</name>
<dbReference type="PANTHER" id="PTHR47515">
    <property type="entry name" value="LOW CALCIUM RESPONSE LOCUS PROTEIN T"/>
    <property type="match status" value="1"/>
</dbReference>
<evidence type="ECO:0000259" key="2">
    <source>
        <dbReference type="Pfam" id="PF13683"/>
    </source>
</evidence>
<feature type="domain" description="Integrase catalytic" evidence="2">
    <location>
        <begin position="72"/>
        <end position="118"/>
    </location>
</feature>
<feature type="compositionally biased region" description="Basic and acidic residues" evidence="1">
    <location>
        <begin position="1"/>
        <end position="11"/>
    </location>
</feature>
<evidence type="ECO:0000256" key="1">
    <source>
        <dbReference type="SAM" id="MobiDB-lite"/>
    </source>
</evidence>
<dbReference type="GO" id="GO:0015074">
    <property type="term" value="P:DNA integration"/>
    <property type="evidence" value="ECO:0007669"/>
    <property type="project" value="InterPro"/>
</dbReference>
<accession>A0AA91PAW3</accession>
<sequence length="173" mass="20108">MCQGHTSERYRAAGGRSRRQREDFDTPFEATAAGGRRRRRPRPARPHPRAPHYVPFDHGPEFIARAVNDWCRFNGQLRDELLNSWRFDTLLEARVIIDDWRIDYNANRPHSARRGVSPTDRPTVRPRPTNPKPHSDWTTKRVPQSSTARTVSCAHFVFVPMMPFGLHLIYPVT</sequence>
<dbReference type="AlphaFoldDB" id="A0AA91PAW3"/>
<dbReference type="InterPro" id="IPR012337">
    <property type="entry name" value="RNaseH-like_sf"/>
</dbReference>
<evidence type="ECO:0000313" key="4">
    <source>
        <dbReference type="Proteomes" id="UP000193577"/>
    </source>
</evidence>
<dbReference type="Proteomes" id="UP000193577">
    <property type="component" value="Unassembled WGS sequence"/>
</dbReference>
<dbReference type="Pfam" id="PF13683">
    <property type="entry name" value="rve_3"/>
    <property type="match status" value="1"/>
</dbReference>
<dbReference type="SUPFAM" id="SSF53098">
    <property type="entry name" value="Ribonuclease H-like"/>
    <property type="match status" value="1"/>
</dbReference>
<proteinExistence type="predicted"/>
<protein>
    <recommendedName>
        <fullName evidence="2">Integrase catalytic domain-containing protein</fullName>
    </recommendedName>
</protein>